<sequence length="166" mass="18244">MLLNIFTIATLLSSGIAVATPTPQDPPPPPIGREYQWHISNWSSRCGIIPDVASCNYAFNVTGDEIPGDPKIPKFSAFCDVSVVTLGTSGNMPCKLLDPESYPATIERSVRSMALSPRGPNGGDFALYISYRFRELDNEQARIFNYSSVWDVLPRFDVPTTAVNIE</sequence>
<dbReference type="EMBL" id="CAJVRL010000038">
    <property type="protein sequence ID" value="CAG8950646.1"/>
    <property type="molecule type" value="Genomic_DNA"/>
</dbReference>
<evidence type="ECO:0000313" key="2">
    <source>
        <dbReference type="EMBL" id="CAG8950646.1"/>
    </source>
</evidence>
<proteinExistence type="predicted"/>
<keyword evidence="1" id="KW-0732">Signal</keyword>
<protein>
    <submittedName>
        <fullName evidence="2">Uncharacterized protein</fullName>
    </submittedName>
</protein>
<dbReference type="Proteomes" id="UP000696280">
    <property type="component" value="Unassembled WGS sequence"/>
</dbReference>
<accession>A0A9N9PL31</accession>
<dbReference type="AlphaFoldDB" id="A0A9N9PL31"/>
<gene>
    <name evidence="2" type="ORF">HYFRA_00002855</name>
</gene>
<feature type="signal peptide" evidence="1">
    <location>
        <begin position="1"/>
        <end position="17"/>
    </location>
</feature>
<keyword evidence="3" id="KW-1185">Reference proteome</keyword>
<feature type="chain" id="PRO_5040331220" evidence="1">
    <location>
        <begin position="18"/>
        <end position="166"/>
    </location>
</feature>
<comment type="caution">
    <text evidence="2">The sequence shown here is derived from an EMBL/GenBank/DDBJ whole genome shotgun (WGS) entry which is preliminary data.</text>
</comment>
<name>A0A9N9PL31_9HELO</name>
<evidence type="ECO:0000313" key="3">
    <source>
        <dbReference type="Proteomes" id="UP000696280"/>
    </source>
</evidence>
<organism evidence="2 3">
    <name type="scientific">Hymenoscyphus fraxineus</name>
    <dbReference type="NCBI Taxonomy" id="746836"/>
    <lineage>
        <taxon>Eukaryota</taxon>
        <taxon>Fungi</taxon>
        <taxon>Dikarya</taxon>
        <taxon>Ascomycota</taxon>
        <taxon>Pezizomycotina</taxon>
        <taxon>Leotiomycetes</taxon>
        <taxon>Helotiales</taxon>
        <taxon>Helotiaceae</taxon>
        <taxon>Hymenoscyphus</taxon>
    </lineage>
</organism>
<evidence type="ECO:0000256" key="1">
    <source>
        <dbReference type="SAM" id="SignalP"/>
    </source>
</evidence>
<reference evidence="2" key="1">
    <citation type="submission" date="2021-07" db="EMBL/GenBank/DDBJ databases">
        <authorList>
            <person name="Durling M."/>
        </authorList>
    </citation>
    <scope>NUCLEOTIDE SEQUENCE</scope>
</reference>